<dbReference type="RefSeq" id="WP_006860521.1">
    <property type="nucleotide sequence ID" value="NZ_ACCL02000003.1"/>
</dbReference>
<dbReference type="AlphaFoldDB" id="C6LAS9"/>
<gene>
    <name evidence="2" type="ORF">BRYFOR_05723</name>
</gene>
<dbReference type="EMBL" id="ACCL02000003">
    <property type="protein sequence ID" value="EET62060.1"/>
    <property type="molecule type" value="Genomic_DNA"/>
</dbReference>
<evidence type="ECO:0000256" key="1">
    <source>
        <dbReference type="SAM" id="MobiDB-lite"/>
    </source>
</evidence>
<reference evidence="2" key="1">
    <citation type="submission" date="2009-07" db="EMBL/GenBank/DDBJ databases">
        <authorList>
            <person name="Weinstock G."/>
            <person name="Sodergren E."/>
            <person name="Clifton S."/>
            <person name="Fulton L."/>
            <person name="Fulton B."/>
            <person name="Courtney L."/>
            <person name="Fronick C."/>
            <person name="Harrison M."/>
            <person name="Strong C."/>
            <person name="Farmer C."/>
            <person name="Delahaunty K."/>
            <person name="Markovic C."/>
            <person name="Hall O."/>
            <person name="Minx P."/>
            <person name="Tomlinson C."/>
            <person name="Mitreva M."/>
            <person name="Nelson J."/>
            <person name="Hou S."/>
            <person name="Wollam A."/>
            <person name="Pepin K.H."/>
            <person name="Johnson M."/>
            <person name="Bhonagiri V."/>
            <person name="Nash W.E."/>
            <person name="Warren W."/>
            <person name="Chinwalla A."/>
            <person name="Mardis E.R."/>
            <person name="Wilson R.K."/>
        </authorList>
    </citation>
    <scope>NUCLEOTIDE SEQUENCE [LARGE SCALE GENOMIC DNA]</scope>
    <source>
        <strain evidence="2">DSM 14469</strain>
    </source>
</reference>
<evidence type="ECO:0000313" key="3">
    <source>
        <dbReference type="Proteomes" id="UP000005561"/>
    </source>
</evidence>
<dbReference type="eggNOG" id="COG0468">
    <property type="taxonomic scope" value="Bacteria"/>
</dbReference>
<feature type="region of interest" description="Disordered" evidence="1">
    <location>
        <begin position="1"/>
        <end position="30"/>
    </location>
</feature>
<dbReference type="InterPro" id="IPR027417">
    <property type="entry name" value="P-loop_NTPase"/>
</dbReference>
<dbReference type="InterPro" id="IPR021228">
    <property type="entry name" value="BrxD"/>
</dbReference>
<accession>C6LAS9</accession>
<dbReference type="STRING" id="168384.SAMN05660368_03903"/>
<name>C6LAS9_9FIRM</name>
<sequence length="413" mass="47635">MNVEYRENPTMMAEQDVTSGENAAAETDVSEQEENSCGINFLTDFWREKYLQEYIRDGGSKIKFVTGRQGSGKTYFLQLMTKLARRENYKTVRFSARDVWMHDFREIYIEIFHQCDIMDCLEAASHHLIREMGFDEHEIPEGMKFIDYLSQNGMGDALTKREIRAQLKSLFLDNPMLDNNFALACSMLTGSILGYPVLEEQNRELLLAWLEGDRTIKLSQLRAMDFYPSRITRYNARHMLRSLAEIIRMGGYSGLFIAIDDLEILISRSSLEPVHYTKMKREDTYESIRQLIDDIDSMKNIMFVYAFDRKLMDEENTGLKSYQALWMRIQNEIVGERFNRFADMIDLDRLAAQEYTPDVIVAISESIARAQKSAPAAPLSLETAEAIVQQARTGATGIPQLIQSAMQEEKENV</sequence>
<protein>
    <recommendedName>
        <fullName evidence="4">KAP NTPase domain-containing protein</fullName>
    </recommendedName>
</protein>
<dbReference type="Pfam" id="PF10923">
    <property type="entry name" value="BrxC_BrxD"/>
    <property type="match status" value="1"/>
</dbReference>
<evidence type="ECO:0008006" key="4">
    <source>
        <dbReference type="Google" id="ProtNLM"/>
    </source>
</evidence>
<comment type="caution">
    <text evidence="2">The sequence shown here is derived from an EMBL/GenBank/DDBJ whole genome shotgun (WGS) entry which is preliminary data.</text>
</comment>
<evidence type="ECO:0000313" key="2">
    <source>
        <dbReference type="EMBL" id="EET62060.1"/>
    </source>
</evidence>
<keyword evidence="3" id="KW-1185">Reference proteome</keyword>
<organism evidence="2 3">
    <name type="scientific">Marvinbryantia formatexigens DSM 14469</name>
    <dbReference type="NCBI Taxonomy" id="478749"/>
    <lineage>
        <taxon>Bacteria</taxon>
        <taxon>Bacillati</taxon>
        <taxon>Bacillota</taxon>
        <taxon>Clostridia</taxon>
        <taxon>Lachnospirales</taxon>
        <taxon>Lachnospiraceae</taxon>
        <taxon>Marvinbryantia</taxon>
    </lineage>
</organism>
<proteinExistence type="predicted"/>
<dbReference type="Proteomes" id="UP000005561">
    <property type="component" value="Unassembled WGS sequence"/>
</dbReference>
<dbReference type="OrthoDB" id="9772976at2"/>
<dbReference type="SUPFAM" id="SSF52540">
    <property type="entry name" value="P-loop containing nucleoside triphosphate hydrolases"/>
    <property type="match status" value="1"/>
</dbReference>